<dbReference type="Gene3D" id="2.60.40.10">
    <property type="entry name" value="Immunoglobulins"/>
    <property type="match status" value="2"/>
</dbReference>
<dbReference type="SMART" id="SM00060">
    <property type="entry name" value="FN3"/>
    <property type="match status" value="1"/>
</dbReference>
<dbReference type="AlphaFoldDB" id="A0A940IEJ6"/>
<dbReference type="InterPro" id="IPR036116">
    <property type="entry name" value="FN3_sf"/>
</dbReference>
<reference evidence="2" key="1">
    <citation type="submission" date="2020-10" db="EMBL/GenBank/DDBJ databases">
        <authorList>
            <person name="Gilroy R."/>
        </authorList>
    </citation>
    <scope>NUCLEOTIDE SEQUENCE</scope>
    <source>
        <strain evidence="2">3924</strain>
    </source>
</reference>
<protein>
    <recommendedName>
        <fullName evidence="1">Fibronectin type-III domain-containing protein</fullName>
    </recommendedName>
</protein>
<evidence type="ECO:0000259" key="1">
    <source>
        <dbReference type="PROSITE" id="PS50853"/>
    </source>
</evidence>
<accession>A0A940IEJ6</accession>
<dbReference type="InterPro" id="IPR003961">
    <property type="entry name" value="FN3_dom"/>
</dbReference>
<dbReference type="Proteomes" id="UP000712007">
    <property type="component" value="Unassembled WGS sequence"/>
</dbReference>
<dbReference type="SUPFAM" id="SSF49265">
    <property type="entry name" value="Fibronectin type III"/>
    <property type="match status" value="1"/>
</dbReference>
<organism evidence="2 3">
    <name type="scientific">Candidatus Aphodosoma intestinipullorum</name>
    <dbReference type="NCBI Taxonomy" id="2840674"/>
    <lineage>
        <taxon>Bacteria</taxon>
        <taxon>Pseudomonadati</taxon>
        <taxon>Bacteroidota</taxon>
        <taxon>Bacteroidia</taxon>
        <taxon>Bacteroidales</taxon>
        <taxon>Candidatus Aphodosoma</taxon>
    </lineage>
</organism>
<dbReference type="PROSITE" id="PS50853">
    <property type="entry name" value="FN3"/>
    <property type="match status" value="1"/>
</dbReference>
<gene>
    <name evidence="2" type="ORF">IAC51_03565</name>
</gene>
<dbReference type="EMBL" id="JADIMV010000059">
    <property type="protein sequence ID" value="MBO8439709.1"/>
    <property type="molecule type" value="Genomic_DNA"/>
</dbReference>
<dbReference type="CDD" id="cd00063">
    <property type="entry name" value="FN3"/>
    <property type="match status" value="1"/>
</dbReference>
<comment type="caution">
    <text evidence="2">The sequence shown here is derived from an EMBL/GenBank/DDBJ whole genome shotgun (WGS) entry which is preliminary data.</text>
</comment>
<evidence type="ECO:0000313" key="3">
    <source>
        <dbReference type="Proteomes" id="UP000712007"/>
    </source>
</evidence>
<evidence type="ECO:0000313" key="2">
    <source>
        <dbReference type="EMBL" id="MBO8439709.1"/>
    </source>
</evidence>
<proteinExistence type="predicted"/>
<reference evidence="2" key="2">
    <citation type="journal article" date="2021" name="PeerJ">
        <title>Extensive microbial diversity within the chicken gut microbiome revealed by metagenomics and culture.</title>
        <authorList>
            <person name="Gilroy R."/>
            <person name="Ravi A."/>
            <person name="Getino M."/>
            <person name="Pursley I."/>
            <person name="Horton D.L."/>
            <person name="Alikhan N.F."/>
            <person name="Baker D."/>
            <person name="Gharbi K."/>
            <person name="Hall N."/>
            <person name="Watson M."/>
            <person name="Adriaenssens E.M."/>
            <person name="Foster-Nyarko E."/>
            <person name="Jarju S."/>
            <person name="Secka A."/>
            <person name="Antonio M."/>
            <person name="Oren A."/>
            <person name="Chaudhuri R.R."/>
            <person name="La Ragione R."/>
            <person name="Hildebrand F."/>
            <person name="Pallen M.J."/>
        </authorList>
    </citation>
    <scope>NUCLEOTIDE SEQUENCE</scope>
    <source>
        <strain evidence="2">3924</strain>
    </source>
</reference>
<name>A0A940IEJ6_9BACT</name>
<sequence length="1132" mass="125531">MENKWFSFRRAVMLIVGVACVAGVFAQAQISIPYSYSFEDTETAENGEWVMDVADVPGEEYDVWHRGSATFSDGQKSLYISHDGGVNPFYGRQKGIVVAYRRISMRQGTYILTFDWKNNAAGNSGMYVCLLPDGTPPSSVWGTSLEPQWLKTYPQQIQTASGTTKCLKGAREWENATMNMPIGYDMTVYLAFVWKNDGDSIYPPLAACVDNIQITSADCTPPSNLKVDARCDTVDVSWSGTSEKYTLEYRQNGTSKWSRVNNIYNATTYRIEGIEEGIYDFRVRGICNDTVESAWATRTGELVFCADNHCINYVDLENNPDITCWVGTAGKGDSWSKTAPIDFGPDQIESRHAVCWARNQYDPRTNYALPTIPDGEFASIRLGNWDNNSQADRIDFEYHVDSTAMVLILKYAIVFEDPQGHSETQKPYFSMSILDEDGYPIDADCGSASFYADATRAEDGWHTEYDIPGSSEPISWKEWTTIGVNLTPYAGEDIVIRLETQDCTLGAHYGYAYFTLGCASGTIESVSCGAEPTMDIKAPDGFDYVWFTTFGADSVPVDTLYKGQTYNVPASDKTTYWCRCLYKENPDCFFDLHTVVSPREPFAQFSYELVPENCENKVRFINESHVITIDDETGQTVHTAEETQTAYWDFGTGEAETMSNPVMTFPNEGDTIEVTLVAGISNGQCEDDTTVTVIIPSIITPERTIDSTICYNDFVVWGGKYIMSQSGLFADSSVNVAGCDSITWLNLTVLPEIEERYDTATICYGEEYEYNGREYDESGDYPVWLTTAHGCDSVVNLHLIVRDEVTFDVEKEDVGDEPNTGEIRIEDAPAGYTWSVNGEEGGALTGLAGGTYKVVVYDAAGCPSDTAEVFIDQECLVVEMAVDSMVTACADDEAITIGCELPEGYPSYYRVEYGDEAKAAGFEDMRDTLEVYEVRIVIPDSCRPGRYAATVVMEDRLCGEQNFPVEFEIHYASSVVRQKWNNVLAVTNAGYNGGYEFAAFQWYRNGSPLTGEVGSYLYLGEGEALDVNDTYYVMLTRADDGVTLPTCPITPTVRTDVSEYPMVTVAAAGSPMRIMNVEGEATVRLYNAAGALYSATGIDEMNAEVMMPAVPGVYVMMIERDGTAAHYKIVVR</sequence>
<feature type="domain" description="Fibronectin type-III" evidence="1">
    <location>
        <begin position="221"/>
        <end position="308"/>
    </location>
</feature>
<dbReference type="InterPro" id="IPR013783">
    <property type="entry name" value="Ig-like_fold"/>
</dbReference>